<gene>
    <name evidence="3" type="ORF">DDZ13_15005</name>
</gene>
<reference evidence="3 4" key="1">
    <citation type="submission" date="2018-05" db="EMBL/GenBank/DDBJ databases">
        <title>Coraliomargarita sinensis sp. nov., isolated from a marine solar saltern.</title>
        <authorList>
            <person name="Zhou L.Y."/>
        </authorList>
    </citation>
    <scope>NUCLEOTIDE SEQUENCE [LARGE SCALE GENOMIC DNA]</scope>
    <source>
        <strain evidence="3 4">WN38</strain>
    </source>
</reference>
<dbReference type="EMBL" id="QHJQ01000021">
    <property type="protein sequence ID" value="PXA02847.1"/>
    <property type="molecule type" value="Genomic_DNA"/>
</dbReference>
<organism evidence="3 4">
    <name type="scientific">Coraliomargarita sinensis</name>
    <dbReference type="NCBI Taxonomy" id="2174842"/>
    <lineage>
        <taxon>Bacteria</taxon>
        <taxon>Pseudomonadati</taxon>
        <taxon>Verrucomicrobiota</taxon>
        <taxon>Opitutia</taxon>
        <taxon>Puniceicoccales</taxon>
        <taxon>Coraliomargaritaceae</taxon>
        <taxon>Coraliomargarita</taxon>
    </lineage>
</organism>
<dbReference type="AlphaFoldDB" id="A0A317ZET2"/>
<sequence length="135" mass="15318">MNLKPADRRTLERIRRSEALSKMMRWVSVAVLLVLVGLLIHTASEMNEFRESILNDDGFSAEIFAFGLPMLYFRLTVFSCVTGILLGLAIKNWNGNRTHQLLIAIVDAIEQDESEPVGAGQPHLRRRKSENHQES</sequence>
<keyword evidence="4" id="KW-1185">Reference proteome</keyword>
<dbReference type="Proteomes" id="UP000247099">
    <property type="component" value="Unassembled WGS sequence"/>
</dbReference>
<feature type="region of interest" description="Disordered" evidence="1">
    <location>
        <begin position="113"/>
        <end position="135"/>
    </location>
</feature>
<accession>A0A317ZET2</accession>
<keyword evidence="2" id="KW-0472">Membrane</keyword>
<evidence type="ECO:0000313" key="3">
    <source>
        <dbReference type="EMBL" id="PXA02847.1"/>
    </source>
</evidence>
<proteinExistence type="predicted"/>
<name>A0A317ZET2_9BACT</name>
<protein>
    <submittedName>
        <fullName evidence="3">Uncharacterized protein</fullName>
    </submittedName>
</protein>
<keyword evidence="2" id="KW-0812">Transmembrane</keyword>
<keyword evidence="2" id="KW-1133">Transmembrane helix</keyword>
<evidence type="ECO:0000256" key="1">
    <source>
        <dbReference type="SAM" id="MobiDB-lite"/>
    </source>
</evidence>
<evidence type="ECO:0000313" key="4">
    <source>
        <dbReference type="Proteomes" id="UP000247099"/>
    </source>
</evidence>
<evidence type="ECO:0000256" key="2">
    <source>
        <dbReference type="SAM" id="Phobius"/>
    </source>
</evidence>
<dbReference type="InParanoid" id="A0A317ZET2"/>
<feature type="transmembrane region" description="Helical" evidence="2">
    <location>
        <begin position="63"/>
        <end position="90"/>
    </location>
</feature>
<comment type="caution">
    <text evidence="3">The sequence shown here is derived from an EMBL/GenBank/DDBJ whole genome shotgun (WGS) entry which is preliminary data.</text>
</comment>
<feature type="transmembrane region" description="Helical" evidence="2">
    <location>
        <begin position="23"/>
        <end position="43"/>
    </location>
</feature>